<organism evidence="1 2">
    <name type="scientific">Lentzea alba</name>
    <dbReference type="NCBI Taxonomy" id="2714351"/>
    <lineage>
        <taxon>Bacteria</taxon>
        <taxon>Bacillati</taxon>
        <taxon>Actinomycetota</taxon>
        <taxon>Actinomycetes</taxon>
        <taxon>Pseudonocardiales</taxon>
        <taxon>Pseudonocardiaceae</taxon>
        <taxon>Lentzea</taxon>
    </lineage>
</organism>
<evidence type="ECO:0000313" key="1">
    <source>
        <dbReference type="EMBL" id="NGY61567.1"/>
    </source>
</evidence>
<comment type="caution">
    <text evidence="1">The sequence shown here is derived from an EMBL/GenBank/DDBJ whole genome shotgun (WGS) entry which is preliminary data.</text>
</comment>
<dbReference type="Proteomes" id="UP000481360">
    <property type="component" value="Unassembled WGS sequence"/>
</dbReference>
<evidence type="ECO:0000313" key="2">
    <source>
        <dbReference type="Proteomes" id="UP000481360"/>
    </source>
</evidence>
<name>A0A7C9RSL4_9PSEU</name>
<dbReference type="AlphaFoldDB" id="A0A7C9RSL4"/>
<sequence>MLDWMTSLSDTPHCSHRNHTELPLTSDCRGSFDVLAHALAQCHVDRVTGALCVVGDVGGIFHLRDGAVVAVESPGSPGAKELLPHSGSAEAQVVAAAAVQDGAFAIAAGAVERCVLGESIDVPSLFVPDGADPDLLLTETARRLDAVASLAFPLSPYRDRVVPARELESSTLTAKRREIIEHATGRRSARDIAFAVGRGLYPVTVEISRMLGEELLEIAPPETSFSFSQWGLGSLLPRVEPDRPS</sequence>
<protein>
    <submittedName>
        <fullName evidence="1">Uncharacterized protein</fullName>
    </submittedName>
</protein>
<keyword evidence="2" id="KW-1185">Reference proteome</keyword>
<proteinExistence type="predicted"/>
<dbReference type="EMBL" id="JAAMPJ010000005">
    <property type="protein sequence ID" value="NGY61567.1"/>
    <property type="molecule type" value="Genomic_DNA"/>
</dbReference>
<reference evidence="1 2" key="1">
    <citation type="submission" date="2020-03" db="EMBL/GenBank/DDBJ databases">
        <title>Isolation and identification of active actinomycetes.</title>
        <authorList>
            <person name="Sun X."/>
        </authorList>
    </citation>
    <scope>NUCLEOTIDE SEQUENCE [LARGE SCALE GENOMIC DNA]</scope>
    <source>
        <strain evidence="1 2">NEAU-D13</strain>
    </source>
</reference>
<dbReference type="RefSeq" id="WP_166048085.1">
    <property type="nucleotide sequence ID" value="NZ_JAAMPJ010000005.1"/>
</dbReference>
<accession>A0A7C9RSL4</accession>
<gene>
    <name evidence="1" type="ORF">G7043_21805</name>
</gene>